<reference evidence="6 7" key="1">
    <citation type="submission" date="2020-09" db="EMBL/GenBank/DDBJ databases">
        <authorList>
            <person name="Ashkenazy H."/>
        </authorList>
    </citation>
    <scope>NUCLEOTIDE SEQUENCE [LARGE SCALE GENOMIC DNA]</scope>
    <source>
        <strain evidence="7">cv. Cdm-0</strain>
    </source>
</reference>
<dbReference type="InterPro" id="IPR015410">
    <property type="entry name" value="DUF1985"/>
</dbReference>
<feature type="domain" description="Ubiquitin-like protease family profile" evidence="5">
    <location>
        <begin position="740"/>
        <end position="907"/>
    </location>
</feature>
<feature type="region of interest" description="Disordered" evidence="4">
    <location>
        <begin position="383"/>
        <end position="428"/>
    </location>
</feature>
<feature type="region of interest" description="Disordered" evidence="4">
    <location>
        <begin position="558"/>
        <end position="587"/>
    </location>
</feature>
<dbReference type="Pfam" id="PF02902">
    <property type="entry name" value="Peptidase_C48"/>
    <property type="match status" value="1"/>
</dbReference>
<feature type="region of interest" description="Disordered" evidence="4">
    <location>
        <begin position="664"/>
        <end position="708"/>
    </location>
</feature>
<dbReference type="PANTHER" id="PTHR48449">
    <property type="entry name" value="DUF1985 DOMAIN-CONTAINING PROTEIN"/>
    <property type="match status" value="1"/>
</dbReference>
<gene>
    <name evidence="6" type="ORF">AT9943_LOCUS12849</name>
</gene>
<dbReference type="GO" id="GO:0006508">
    <property type="term" value="P:proteolysis"/>
    <property type="evidence" value="ECO:0007669"/>
    <property type="project" value="UniProtKB-KW"/>
</dbReference>
<evidence type="ECO:0000313" key="7">
    <source>
        <dbReference type="Proteomes" id="UP000516314"/>
    </source>
</evidence>
<feature type="compositionally biased region" description="Polar residues" evidence="4">
    <location>
        <begin position="411"/>
        <end position="428"/>
    </location>
</feature>
<keyword evidence="3" id="KW-0378">Hydrolase</keyword>
<dbReference type="InterPro" id="IPR038765">
    <property type="entry name" value="Papain-like_cys_pep_sf"/>
</dbReference>
<dbReference type="SUPFAM" id="SSF54001">
    <property type="entry name" value="Cysteine proteinases"/>
    <property type="match status" value="1"/>
</dbReference>
<dbReference type="PROSITE" id="PS50600">
    <property type="entry name" value="ULP_PROTEASE"/>
    <property type="match status" value="1"/>
</dbReference>
<evidence type="ECO:0000259" key="5">
    <source>
        <dbReference type="PROSITE" id="PS50600"/>
    </source>
</evidence>
<evidence type="ECO:0000256" key="3">
    <source>
        <dbReference type="ARBA" id="ARBA00022801"/>
    </source>
</evidence>
<organism evidence="6 7">
    <name type="scientific">Arabidopsis thaliana</name>
    <name type="common">Mouse-ear cress</name>
    <dbReference type="NCBI Taxonomy" id="3702"/>
    <lineage>
        <taxon>Eukaryota</taxon>
        <taxon>Viridiplantae</taxon>
        <taxon>Streptophyta</taxon>
        <taxon>Embryophyta</taxon>
        <taxon>Tracheophyta</taxon>
        <taxon>Spermatophyta</taxon>
        <taxon>Magnoliopsida</taxon>
        <taxon>eudicotyledons</taxon>
        <taxon>Gunneridae</taxon>
        <taxon>Pentapetalae</taxon>
        <taxon>rosids</taxon>
        <taxon>malvids</taxon>
        <taxon>Brassicales</taxon>
        <taxon>Brassicaceae</taxon>
        <taxon>Camelineae</taxon>
        <taxon>Arabidopsis</taxon>
    </lineage>
</organism>
<dbReference type="Gene3D" id="3.40.395.10">
    <property type="entry name" value="Adenoviral Proteinase, Chain A"/>
    <property type="match status" value="1"/>
</dbReference>
<dbReference type="GO" id="GO:0008234">
    <property type="term" value="F:cysteine-type peptidase activity"/>
    <property type="evidence" value="ECO:0007669"/>
    <property type="project" value="InterPro"/>
</dbReference>
<dbReference type="InterPro" id="IPR003653">
    <property type="entry name" value="Peptidase_C48_C"/>
</dbReference>
<evidence type="ECO:0000256" key="1">
    <source>
        <dbReference type="ARBA" id="ARBA00005234"/>
    </source>
</evidence>
<feature type="compositionally biased region" description="Polar residues" evidence="4">
    <location>
        <begin position="558"/>
        <end position="567"/>
    </location>
</feature>
<dbReference type="EMBL" id="LR881468">
    <property type="protein sequence ID" value="CAD5324985.1"/>
    <property type="molecule type" value="Genomic_DNA"/>
</dbReference>
<keyword evidence="2" id="KW-0645">Protease</keyword>
<comment type="similarity">
    <text evidence="1">Belongs to the peptidase C48 family.</text>
</comment>
<dbReference type="Proteomes" id="UP000516314">
    <property type="component" value="Chromosome 3"/>
</dbReference>
<dbReference type="PANTHER" id="PTHR48449:SF1">
    <property type="entry name" value="DUF1985 DOMAIN-CONTAINING PROTEIN"/>
    <property type="match status" value="1"/>
</dbReference>
<evidence type="ECO:0000256" key="4">
    <source>
        <dbReference type="SAM" id="MobiDB-lite"/>
    </source>
</evidence>
<evidence type="ECO:0000256" key="2">
    <source>
        <dbReference type="ARBA" id="ARBA00022670"/>
    </source>
</evidence>
<sequence length="1333" mass="147649">MSSPSSDLPPMQSPGILPDRIFKADHYPGHTVRINSYSKPKYLLDIFNVLHGMPELDTLLSSPLGSLFSLPVRQCSISGQLVHQMLCRQLHTTNSDELWFVFGGQPLRFSLSEIHEVTGLDCSALPSETDLASATTHAEGSAPYWYTLIGGKPGSVTVKELVRRLKSEPDMVSWRKFRLALIVIVDGILLSRTHPVKASAEVVEMVKDVDFFLRYPWGRHSFHYMIRMVKVGPYIQDTSSLVNKLKQSSLAVHGFPLAIQLFAFKTIPALLAYLRDGDQEYTFLDQSIHSLPKCKTFHNSNILALEHKVAVCFNTLGLLPVFLSRAQPTDILYILQVKVLLPQPRQSAYGVSALCDPKVKHLESLIRTSFRFTNSVWPGGDASLPSLKSSRKRKSRTTTSSTSSSGPQHLLPTNNRASHVSSVNTPSDVDSTIDKRLKSFKASIIDEVRQLLQQNHQNTAAVQPFVNTLPSVSPPTSVLPCRVTRSGSAGLSADSYSTRSANNKRCSAFNGKQSAVSDPAVDSLHTVKSPVKGKRYTVSPQKCTFSTTKLIDTDVTTPQASSTSVTGSHAPALFPSPSISPIPLPQQKKTRASSLLVEADKYRIHSAASKSEVDTHVPPVILEPLPVPKPTPVTTPVVVPPPAIASSSMHKRKSSNSKLLLVSSVKTRRSTRPHSSPPPPSDFLGPANNLRSKKPSLQSDSSSNANTILNTLAPPCKDVLQVFMDQLSTHQNREFTINGHPYPSSFFTDLSKPQYWVSSLHMDCLVGFVWQKHGPFLANRRVIVLDSLFTSIMSDKFITFSQKRDRSTFQWHPLLLAYVRGVVDAVDILKGHIDILDPFEDLTSSRKVVSYMTPIAQMLPALLRSVCGDVPSDWPPTAFTFLRIPGLAQNLRGGDCGPMAIKFIELHTHNLSTPLFNLTVQQVNNLRVQYAIALYATYITTNQPSPSFFSLFKLHRLQQLVILRLMESLDINTALDIVSRVGETSFHHLAGMLMASKFYHSLATHPIVLRHVCLQPFTTNAASLYRSFFVKCLQANNPTAVYLESIRLSVQIGRAEDGLHLLSSNGHFPPQASFARALLQVCLGFYPDALHSIDRFMSATGSFRAADAIGSTVFRHILQIGPVKIRSHSDTWRYDDISACLAHHGFQELGSLIASGPDFMAMVFDRSVLAEADIDEFVFVTFHANVDSIYRSFFLRCLECGNPDAQFVEGLRLAVAEGPSQLSVDLLRAACPTSIYARFSLGLILVCSGRYDEGMQAMEAFFSCIPSKQAAVSIAEMVLHQTATFRLPRSGLFDHTFVFGYELPHCYLNNNNVEDLCRRCFVYYFAIRFQELC</sequence>
<proteinExistence type="inferred from homology"/>
<dbReference type="Pfam" id="PF09331">
    <property type="entry name" value="DUF1985"/>
    <property type="match status" value="1"/>
</dbReference>
<accession>A0A7G2EV10</accession>
<evidence type="ECO:0000313" key="6">
    <source>
        <dbReference type="EMBL" id="CAD5324985.1"/>
    </source>
</evidence>
<name>A0A7G2EV10_ARATH</name>
<protein>
    <submittedName>
        <fullName evidence="6">(thale cress) hypothetical protein</fullName>
    </submittedName>
</protein>